<dbReference type="EMBL" id="PDHS01000219">
    <property type="protein sequence ID" value="MQM30820.1"/>
    <property type="molecule type" value="Genomic_DNA"/>
</dbReference>
<dbReference type="PANTHER" id="PTHR43883:SF1">
    <property type="entry name" value="GLUCONOKINASE"/>
    <property type="match status" value="1"/>
</dbReference>
<sequence length="228" mass="26377">MNNFFPFPHIAHLAWLGAGEPRDDKVLSAAEARALLGANVVVEEKLDGANLGLSVGADGRLRAQNGGQYLQPPFRGQFARLERWLTAHEDALFDALDTHLIAFGEWCTAKHSLDYAALPDWWLAFDVYDRREARFWCTRRRDDWARELGLTTVPTLFRGQTDLPALKDLLNEQRSRYRDGPMEGMVIRVDHDRWLHHRTKLVRPDFTQQIDKHWRSNALVWNHLEPTT</sequence>
<protein>
    <submittedName>
        <fullName evidence="2">DNA ligase</fullName>
    </submittedName>
</protein>
<dbReference type="Gene3D" id="3.30.470.30">
    <property type="entry name" value="DNA ligase/mRNA capping enzyme"/>
    <property type="match status" value="1"/>
</dbReference>
<reference evidence="2 3" key="1">
    <citation type="submission" date="2017-09" db="EMBL/GenBank/DDBJ databases">
        <title>Metagenomic Analysis Reveals Denitrifying Candidatus Accumulibacter and Flanking Population as a Source of N2O.</title>
        <authorList>
            <person name="Gao H."/>
            <person name="Mao Y."/>
            <person name="Zhao X."/>
            <person name="Liu W.-T."/>
            <person name="Zhang T."/>
            <person name="Wells G."/>
        </authorList>
    </citation>
    <scope>NUCLEOTIDE SEQUENCE [LARGE SCALE GENOMIC DNA]</scope>
    <source>
        <strain evidence="2">CANDO_2_IC</strain>
    </source>
</reference>
<dbReference type="Proteomes" id="UP000342300">
    <property type="component" value="Unassembled WGS sequence"/>
</dbReference>
<gene>
    <name evidence="2" type="ORF">CRU78_09940</name>
</gene>
<feature type="domain" description="RNA ligase" evidence="1">
    <location>
        <begin position="39"/>
        <end position="193"/>
    </location>
</feature>
<dbReference type="PANTHER" id="PTHR43883">
    <property type="entry name" value="SLR0207 PROTEIN"/>
    <property type="match status" value="1"/>
</dbReference>
<dbReference type="InterPro" id="IPR052732">
    <property type="entry name" value="Cell-binding_unc_protein"/>
</dbReference>
<evidence type="ECO:0000313" key="2">
    <source>
        <dbReference type="EMBL" id="MQM30820.1"/>
    </source>
</evidence>
<accession>A0A6A7RUP4</accession>
<proteinExistence type="predicted"/>
<dbReference type="Pfam" id="PF09414">
    <property type="entry name" value="RNA_ligase"/>
    <property type="match status" value="1"/>
</dbReference>
<evidence type="ECO:0000313" key="3">
    <source>
        <dbReference type="Proteomes" id="UP000342300"/>
    </source>
</evidence>
<dbReference type="AlphaFoldDB" id="A0A6A7RUP4"/>
<dbReference type="InterPro" id="IPR021122">
    <property type="entry name" value="RNA_ligase_dom_REL/Rnl2"/>
</dbReference>
<evidence type="ECO:0000259" key="1">
    <source>
        <dbReference type="Pfam" id="PF09414"/>
    </source>
</evidence>
<dbReference type="SUPFAM" id="SSF56091">
    <property type="entry name" value="DNA ligase/mRNA capping enzyme, catalytic domain"/>
    <property type="match status" value="1"/>
</dbReference>
<organism evidence="2 3">
    <name type="scientific">Candidatus Accumulibacter phosphatis</name>
    <dbReference type="NCBI Taxonomy" id="327160"/>
    <lineage>
        <taxon>Bacteria</taxon>
        <taxon>Pseudomonadati</taxon>
        <taxon>Pseudomonadota</taxon>
        <taxon>Betaproteobacteria</taxon>
        <taxon>Candidatus Accumulibacter</taxon>
    </lineage>
</organism>
<keyword evidence="2" id="KW-0436">Ligase</keyword>
<comment type="caution">
    <text evidence="2">The sequence shown here is derived from an EMBL/GenBank/DDBJ whole genome shotgun (WGS) entry which is preliminary data.</text>
</comment>
<name>A0A6A7RUP4_9PROT</name>
<dbReference type="GO" id="GO:0016874">
    <property type="term" value="F:ligase activity"/>
    <property type="evidence" value="ECO:0007669"/>
    <property type="project" value="UniProtKB-KW"/>
</dbReference>